<organism evidence="2 3">
    <name type="scientific">Phytophthora nicotianae (strain INRA-310)</name>
    <name type="common">Phytophthora parasitica</name>
    <dbReference type="NCBI Taxonomy" id="761204"/>
    <lineage>
        <taxon>Eukaryota</taxon>
        <taxon>Sar</taxon>
        <taxon>Stramenopiles</taxon>
        <taxon>Oomycota</taxon>
        <taxon>Peronosporomycetes</taxon>
        <taxon>Peronosporales</taxon>
        <taxon>Peronosporaceae</taxon>
        <taxon>Phytophthora</taxon>
    </lineage>
</organism>
<evidence type="ECO:0000313" key="2">
    <source>
        <dbReference type="EMBL" id="ETN14193.1"/>
    </source>
</evidence>
<reference evidence="3" key="1">
    <citation type="submission" date="2011-12" db="EMBL/GenBank/DDBJ databases">
        <authorList>
            <consortium name="The Broad Institute Genome Sequencing Platform"/>
            <person name="Russ C."/>
            <person name="Tyler B."/>
            <person name="Panabieres F."/>
            <person name="Shan W."/>
            <person name="Tripathy S."/>
            <person name="Grunwald N."/>
            <person name="Machado M."/>
            <person name="Young S.K."/>
            <person name="Zeng Q."/>
            <person name="Gargeya S."/>
            <person name="Fitzgerald M."/>
            <person name="Haas B."/>
            <person name="Abouelleil A."/>
            <person name="Alvarado L."/>
            <person name="Arachchi H.M."/>
            <person name="Berlin A."/>
            <person name="Chapman S.B."/>
            <person name="Gearin G."/>
            <person name="Goldberg J."/>
            <person name="Griggs A."/>
            <person name="Gujja S."/>
            <person name="Hansen M."/>
            <person name="Heiman D."/>
            <person name="Howarth C."/>
            <person name="Larimer J."/>
            <person name="Lui A."/>
            <person name="MacDonald P.J.P."/>
            <person name="McCowen C."/>
            <person name="Montmayeur A."/>
            <person name="Murphy C."/>
            <person name="Neiman D."/>
            <person name="Pearson M."/>
            <person name="Priest M."/>
            <person name="Roberts A."/>
            <person name="Saif S."/>
            <person name="Shea T."/>
            <person name="Sisk P."/>
            <person name="Stolte C."/>
            <person name="Sykes S."/>
            <person name="Wortman J."/>
            <person name="Nusbaum C."/>
            <person name="Birren B."/>
        </authorList>
    </citation>
    <scope>NUCLEOTIDE SEQUENCE [LARGE SCALE GENOMIC DNA]</scope>
    <source>
        <strain evidence="3">INRA-310</strain>
    </source>
</reference>
<evidence type="ECO:0000313" key="3">
    <source>
        <dbReference type="Proteomes" id="UP000018817"/>
    </source>
</evidence>
<proteinExistence type="predicted"/>
<feature type="compositionally biased region" description="Low complexity" evidence="1">
    <location>
        <begin position="9"/>
        <end position="55"/>
    </location>
</feature>
<dbReference type="Proteomes" id="UP000018817">
    <property type="component" value="Unassembled WGS sequence"/>
</dbReference>
<evidence type="ECO:0000256" key="1">
    <source>
        <dbReference type="SAM" id="MobiDB-lite"/>
    </source>
</evidence>
<dbReference type="GeneID" id="20177682"/>
<accession>W2QM28</accession>
<dbReference type="STRING" id="761204.W2QM28"/>
<feature type="compositionally biased region" description="Low complexity" evidence="1">
    <location>
        <begin position="289"/>
        <end position="341"/>
    </location>
</feature>
<dbReference type="PANTHER" id="PTHR33946:SF4">
    <property type="entry name" value="COAGULATION FACTOR XI"/>
    <property type="match status" value="1"/>
</dbReference>
<dbReference type="VEuPathDB" id="FungiDB:PPTG_07843"/>
<feature type="region of interest" description="Disordered" evidence="1">
    <location>
        <begin position="286"/>
        <end position="341"/>
    </location>
</feature>
<dbReference type="PANTHER" id="PTHR33946">
    <property type="match status" value="1"/>
</dbReference>
<feature type="region of interest" description="Disordered" evidence="1">
    <location>
        <begin position="1"/>
        <end position="56"/>
    </location>
</feature>
<dbReference type="EMBL" id="KI669573">
    <property type="protein sequence ID" value="ETN14193.1"/>
    <property type="molecule type" value="Genomic_DNA"/>
</dbReference>
<dbReference type="AlphaFoldDB" id="W2QM28"/>
<protein>
    <submittedName>
        <fullName evidence="2">Uncharacterized protein</fullName>
    </submittedName>
</protein>
<reference evidence="2 3" key="2">
    <citation type="submission" date="2013-11" db="EMBL/GenBank/DDBJ databases">
        <title>The Genome Sequence of Phytophthora parasitica INRA-310.</title>
        <authorList>
            <consortium name="The Broad Institute Genomics Platform"/>
            <person name="Russ C."/>
            <person name="Tyler B."/>
            <person name="Panabieres F."/>
            <person name="Shan W."/>
            <person name="Tripathy S."/>
            <person name="Grunwald N."/>
            <person name="Machado M."/>
            <person name="Johnson C.S."/>
            <person name="Arredondo F."/>
            <person name="Hong C."/>
            <person name="Coffey M."/>
            <person name="Young S.K."/>
            <person name="Zeng Q."/>
            <person name="Gargeya S."/>
            <person name="Fitzgerald M."/>
            <person name="Abouelleil A."/>
            <person name="Alvarado L."/>
            <person name="Chapman S.B."/>
            <person name="Gainer-Dewar J."/>
            <person name="Goldberg J."/>
            <person name="Griggs A."/>
            <person name="Gujja S."/>
            <person name="Hansen M."/>
            <person name="Howarth C."/>
            <person name="Imamovic A."/>
            <person name="Ireland A."/>
            <person name="Larimer J."/>
            <person name="McCowan C."/>
            <person name="Murphy C."/>
            <person name="Pearson M."/>
            <person name="Poon T.W."/>
            <person name="Priest M."/>
            <person name="Roberts A."/>
            <person name="Saif S."/>
            <person name="Shea T."/>
            <person name="Sykes S."/>
            <person name="Wortman J."/>
            <person name="Nusbaum C."/>
            <person name="Birren B."/>
        </authorList>
    </citation>
    <scope>NUCLEOTIDE SEQUENCE [LARGE SCALE GENOMIC DNA]</scope>
    <source>
        <strain evidence="2 3">INRA-310</strain>
    </source>
</reference>
<dbReference type="RefSeq" id="XP_008900461.1">
    <property type="nucleotide sequence ID" value="XM_008902213.1"/>
</dbReference>
<gene>
    <name evidence="2" type="ORF">PPTG_07843</name>
</gene>
<name>W2QM28_PHYN3</name>
<sequence length="359" mass="37347">MMVSKESTDSATTTTASSGSSTAAGTVTAANTDGSSSSTGTVGSTTTNSSSSSSGWHMTAVTSVQARVQGDAPVWNEEAQMWLSNNLQTSDPRAPYPGNYWFSFPNSCAQELRADKTDECRAQYPGGLCPMGTQPDGDSCTFSYKILGYLNIDDLVGITEMGYKNYEEFCEDGGVEFKATNTGSGFKVEESIDFWEKPGDEEANAKRTKKMVEMYNELASNGTSANMSPLPSIETLTEANPKCEENSPKCASAANGCARSLYSQICMVCSSSDNCEVSSSAFPDLTLPSNSSSSSSEDGSSDSSTDAGDSSTDSTTGSANALSDDSGSKTSSRSSSSAASTTKVSVFAAFAALIASSLL</sequence>
<dbReference type="OMA" id="YKEFCED"/>